<evidence type="ECO:0000259" key="3">
    <source>
        <dbReference type="PROSITE" id="PS50097"/>
    </source>
</evidence>
<dbReference type="InterPro" id="IPR056423">
    <property type="entry name" value="BACK_BPM_SPOP"/>
</dbReference>
<keyword evidence="6" id="KW-1185">Reference proteome</keyword>
<dbReference type="PANTHER" id="PTHR26379">
    <property type="entry name" value="BTB/POZ AND MATH DOMAIN-CONTAINING PROTEIN 1"/>
    <property type="match status" value="1"/>
</dbReference>
<feature type="domain" description="BTB" evidence="3">
    <location>
        <begin position="173"/>
        <end position="240"/>
    </location>
</feature>
<accession>A0A833RPA6</accession>
<dbReference type="OrthoDB" id="6359816at2759"/>
<dbReference type="InterPro" id="IPR011333">
    <property type="entry name" value="SKP1/BTB/POZ_sf"/>
</dbReference>
<protein>
    <submittedName>
        <fullName evidence="5">BTB/POZ and MATH domain-containing protein 2-like protein</fullName>
    </submittedName>
</protein>
<name>A0A833RPA6_9POAL</name>
<dbReference type="PANTHER" id="PTHR26379:SF187">
    <property type="entry name" value="OS07G0655300 PROTEIN"/>
    <property type="match status" value="1"/>
</dbReference>
<dbReference type="SUPFAM" id="SSF49599">
    <property type="entry name" value="TRAF domain-like"/>
    <property type="match status" value="1"/>
</dbReference>
<dbReference type="InterPro" id="IPR000210">
    <property type="entry name" value="BTB/POZ_dom"/>
</dbReference>
<evidence type="ECO:0000313" key="6">
    <source>
        <dbReference type="Proteomes" id="UP000623129"/>
    </source>
</evidence>
<dbReference type="PROSITE" id="PS50097">
    <property type="entry name" value="BTB"/>
    <property type="match status" value="1"/>
</dbReference>
<organism evidence="5 6">
    <name type="scientific">Carex littledalei</name>
    <dbReference type="NCBI Taxonomy" id="544730"/>
    <lineage>
        <taxon>Eukaryota</taxon>
        <taxon>Viridiplantae</taxon>
        <taxon>Streptophyta</taxon>
        <taxon>Embryophyta</taxon>
        <taxon>Tracheophyta</taxon>
        <taxon>Spermatophyta</taxon>
        <taxon>Magnoliopsida</taxon>
        <taxon>Liliopsida</taxon>
        <taxon>Poales</taxon>
        <taxon>Cyperaceae</taxon>
        <taxon>Cyperoideae</taxon>
        <taxon>Cariceae</taxon>
        <taxon>Carex</taxon>
        <taxon>Carex subgen. Euthyceras</taxon>
    </lineage>
</organism>
<reference evidence="5" key="1">
    <citation type="submission" date="2020-01" db="EMBL/GenBank/DDBJ databases">
        <title>Genome sequence of Kobresia littledalei, the first chromosome-level genome in the family Cyperaceae.</title>
        <authorList>
            <person name="Qu G."/>
        </authorList>
    </citation>
    <scope>NUCLEOTIDE SEQUENCE</scope>
    <source>
        <strain evidence="5">C.B.Clarke</strain>
        <tissue evidence="5">Leaf</tissue>
    </source>
</reference>
<dbReference type="Proteomes" id="UP000623129">
    <property type="component" value="Unassembled WGS sequence"/>
</dbReference>
<comment type="pathway">
    <text evidence="1">Protein modification; protein ubiquitination.</text>
</comment>
<comment type="caution">
    <text evidence="5">The sequence shown here is derived from an EMBL/GenBank/DDBJ whole genome shotgun (WGS) entry which is preliminary data.</text>
</comment>
<dbReference type="Gene3D" id="2.60.210.10">
    <property type="entry name" value="Apoptosis, Tumor Necrosis Factor Receptor Associated Protein 2, Chain A"/>
    <property type="match status" value="1"/>
</dbReference>
<dbReference type="InterPro" id="IPR008974">
    <property type="entry name" value="TRAF-like"/>
</dbReference>
<evidence type="ECO:0000259" key="4">
    <source>
        <dbReference type="PROSITE" id="PS50144"/>
    </source>
</evidence>
<dbReference type="SMART" id="SM00061">
    <property type="entry name" value="MATH"/>
    <property type="match status" value="1"/>
</dbReference>
<dbReference type="SMART" id="SM00225">
    <property type="entry name" value="BTB"/>
    <property type="match status" value="1"/>
</dbReference>
<dbReference type="CDD" id="cd00121">
    <property type="entry name" value="MATH"/>
    <property type="match status" value="1"/>
</dbReference>
<comment type="similarity">
    <text evidence="2">Belongs to the Tdpoz family.</text>
</comment>
<dbReference type="AlphaFoldDB" id="A0A833RPA6"/>
<dbReference type="Gene3D" id="3.30.710.10">
    <property type="entry name" value="Potassium Channel Kv1.1, Chain A"/>
    <property type="match status" value="1"/>
</dbReference>
<dbReference type="Gene3D" id="1.25.40.420">
    <property type="match status" value="1"/>
</dbReference>
<sequence length="348" mass="39548">MAVQCLDSRSRARIKSITHCFEFDYLKLKHIPFNESISSPRFTVGGYDWALDFYPNGSDSEQGKAESHASLYLVLLSETKDVEAEFSFDILNKKGELVPFGEPISDTFTNRLGYCEFISRDKIEARYCKDGMLVISCNIRVVSASSGEESGVDDSSGGLYGDIEKLWENGERFDVIFEVEGERISAHRFMLAARSPVFEAELFGPFTESKSGCVKIQDMKAEVFKALLQFIYTDDLELVLVELVQDLFVAADRYAIQMLKAKCQQRLWVNLSIETVFTTLILADKHGSAWLKDKCLEFASKLDNFTQLAPTEGYRHLMQNFPSLFVEFHKKVDISSVLRTMPKKQRTS</sequence>
<dbReference type="InterPro" id="IPR002083">
    <property type="entry name" value="MATH/TRAF_dom"/>
</dbReference>
<proteinExistence type="inferred from homology"/>
<feature type="domain" description="MATH" evidence="4">
    <location>
        <begin position="18"/>
        <end position="139"/>
    </location>
</feature>
<dbReference type="PROSITE" id="PS50144">
    <property type="entry name" value="MATH"/>
    <property type="match status" value="1"/>
</dbReference>
<dbReference type="Pfam" id="PF00651">
    <property type="entry name" value="BTB"/>
    <property type="match status" value="1"/>
</dbReference>
<evidence type="ECO:0000313" key="5">
    <source>
        <dbReference type="EMBL" id="KAF3339396.1"/>
    </source>
</evidence>
<dbReference type="GO" id="GO:0016567">
    <property type="term" value="P:protein ubiquitination"/>
    <property type="evidence" value="ECO:0007669"/>
    <property type="project" value="InterPro"/>
</dbReference>
<gene>
    <name evidence="5" type="ORF">FCM35_KLT16867</name>
</gene>
<evidence type="ECO:0000256" key="2">
    <source>
        <dbReference type="ARBA" id="ARBA00010846"/>
    </source>
</evidence>
<dbReference type="InterPro" id="IPR045005">
    <property type="entry name" value="BPM1-6"/>
</dbReference>
<dbReference type="Pfam" id="PF24570">
    <property type="entry name" value="BACK_BPM_SPOP"/>
    <property type="match status" value="1"/>
</dbReference>
<evidence type="ECO:0000256" key="1">
    <source>
        <dbReference type="ARBA" id="ARBA00004906"/>
    </source>
</evidence>
<dbReference type="SUPFAM" id="SSF54695">
    <property type="entry name" value="POZ domain"/>
    <property type="match status" value="1"/>
</dbReference>
<dbReference type="EMBL" id="SWLB01000004">
    <property type="protein sequence ID" value="KAF3339396.1"/>
    <property type="molecule type" value="Genomic_DNA"/>
</dbReference>
<dbReference type="Pfam" id="PF22486">
    <property type="entry name" value="MATH_2"/>
    <property type="match status" value="1"/>
</dbReference>